<protein>
    <submittedName>
        <fullName evidence="5">EAL domain-containing protein</fullName>
    </submittedName>
</protein>
<feature type="domain" description="GGDEF" evidence="4">
    <location>
        <begin position="531"/>
        <end position="665"/>
    </location>
</feature>
<dbReference type="CDD" id="cd01949">
    <property type="entry name" value="GGDEF"/>
    <property type="match status" value="1"/>
</dbReference>
<dbReference type="NCBIfam" id="TIGR00229">
    <property type="entry name" value="sensory_box"/>
    <property type="match status" value="1"/>
</dbReference>
<proteinExistence type="predicted"/>
<dbReference type="InterPro" id="IPR007890">
    <property type="entry name" value="CHASE2"/>
</dbReference>
<evidence type="ECO:0000256" key="1">
    <source>
        <dbReference type="SAM" id="Phobius"/>
    </source>
</evidence>
<accession>A0ABW1AUR5</accession>
<keyword evidence="1" id="KW-0812">Transmembrane</keyword>
<dbReference type="InterPro" id="IPR035919">
    <property type="entry name" value="EAL_sf"/>
</dbReference>
<dbReference type="SMART" id="SM00052">
    <property type="entry name" value="EAL"/>
    <property type="match status" value="1"/>
</dbReference>
<dbReference type="InterPro" id="IPR052155">
    <property type="entry name" value="Biofilm_reg_signaling"/>
</dbReference>
<dbReference type="CDD" id="cd00130">
    <property type="entry name" value="PAS"/>
    <property type="match status" value="1"/>
</dbReference>
<feature type="domain" description="EAL" evidence="3">
    <location>
        <begin position="674"/>
        <end position="928"/>
    </location>
</feature>
<keyword evidence="1" id="KW-1133">Transmembrane helix</keyword>
<dbReference type="Gene3D" id="3.20.20.450">
    <property type="entry name" value="EAL domain"/>
    <property type="match status" value="1"/>
</dbReference>
<dbReference type="InterPro" id="IPR000014">
    <property type="entry name" value="PAS"/>
</dbReference>
<evidence type="ECO:0000259" key="3">
    <source>
        <dbReference type="PROSITE" id="PS50883"/>
    </source>
</evidence>
<dbReference type="InterPro" id="IPR035965">
    <property type="entry name" value="PAS-like_dom_sf"/>
</dbReference>
<dbReference type="Gene3D" id="3.30.70.270">
    <property type="match status" value="1"/>
</dbReference>
<dbReference type="PROSITE" id="PS50887">
    <property type="entry name" value="GGDEF"/>
    <property type="match status" value="1"/>
</dbReference>
<dbReference type="SUPFAM" id="SSF55785">
    <property type="entry name" value="PYP-like sensor domain (PAS domain)"/>
    <property type="match status" value="1"/>
</dbReference>
<keyword evidence="1" id="KW-0472">Membrane</keyword>
<comment type="caution">
    <text evidence="5">The sequence shown here is derived from an EMBL/GenBank/DDBJ whole genome shotgun (WGS) entry which is preliminary data.</text>
</comment>
<feature type="transmembrane region" description="Helical" evidence="1">
    <location>
        <begin position="289"/>
        <end position="308"/>
    </location>
</feature>
<evidence type="ECO:0000259" key="2">
    <source>
        <dbReference type="PROSITE" id="PS50112"/>
    </source>
</evidence>
<gene>
    <name evidence="5" type="ORF">ACFPTN_16125</name>
</gene>
<dbReference type="Pfam" id="PF08448">
    <property type="entry name" value="PAS_4"/>
    <property type="match status" value="1"/>
</dbReference>
<dbReference type="NCBIfam" id="TIGR00254">
    <property type="entry name" value="GGDEF"/>
    <property type="match status" value="1"/>
</dbReference>
<dbReference type="InterPro" id="IPR013656">
    <property type="entry name" value="PAS_4"/>
</dbReference>
<evidence type="ECO:0000313" key="6">
    <source>
        <dbReference type="Proteomes" id="UP001595974"/>
    </source>
</evidence>
<feature type="transmembrane region" description="Helical" evidence="1">
    <location>
        <begin position="342"/>
        <end position="363"/>
    </location>
</feature>
<dbReference type="SMART" id="SM01080">
    <property type="entry name" value="CHASE2"/>
    <property type="match status" value="1"/>
</dbReference>
<dbReference type="PROSITE" id="PS50112">
    <property type="entry name" value="PAS"/>
    <property type="match status" value="1"/>
</dbReference>
<dbReference type="PANTHER" id="PTHR44757:SF2">
    <property type="entry name" value="BIOFILM ARCHITECTURE MAINTENANCE PROTEIN MBAA"/>
    <property type="match status" value="1"/>
</dbReference>
<dbReference type="EMBL" id="JBHSOG010000061">
    <property type="protein sequence ID" value="MFC5770907.1"/>
    <property type="molecule type" value="Genomic_DNA"/>
</dbReference>
<dbReference type="Gene3D" id="3.30.450.20">
    <property type="entry name" value="PAS domain"/>
    <property type="match status" value="1"/>
</dbReference>
<dbReference type="RefSeq" id="WP_232516499.1">
    <property type="nucleotide sequence ID" value="NZ_JBHSOG010000061.1"/>
</dbReference>
<dbReference type="Proteomes" id="UP001595974">
    <property type="component" value="Unassembled WGS sequence"/>
</dbReference>
<dbReference type="Pfam" id="PF05226">
    <property type="entry name" value="CHASE2"/>
    <property type="match status" value="1"/>
</dbReference>
<dbReference type="SUPFAM" id="SSF141868">
    <property type="entry name" value="EAL domain-like"/>
    <property type="match status" value="1"/>
</dbReference>
<keyword evidence="6" id="KW-1185">Reference proteome</keyword>
<dbReference type="Pfam" id="PF00563">
    <property type="entry name" value="EAL"/>
    <property type="match status" value="1"/>
</dbReference>
<feature type="transmembrane region" description="Helical" evidence="1">
    <location>
        <begin position="317"/>
        <end position="336"/>
    </location>
</feature>
<sequence length="935" mass="98484">MAQRGGWLAAATLAAVAALTQPAPLQRLDLVIYDALEPLARPGGPEPRSAIVAIDEASLAAFGRWPWHRGLHAAVLDRLTDAGAAAVGMAVLFPESADGDAALAAAMQRAGNVVLATAPGTLPGGRGVRDLLPTGTLAEKAAGIGHVDVELDADSLARRTFERAGTGIPAWPALSLAVLHRAEPDGRPPAEAAAPAAANAASWVRAGEMLLPFPGRSLRPPTYSALALLRDAQLAASLRGKAVFVGTTAAGLEAGLATPGSRNASPMPAVEFHARAFDAARSGHVYRSAAPATAAVFTLLMLALPLAVHPLLGLRGAIAGSAFALAPLVASGVILYSTRVWVPPAAATASFVLGHLLWFALYLKQTRGSLLRARLGAEATLRSIADAVITVDGAGRIVLMNEVAEKLAGIGLDRVQGQAAAGFLAGFCSAATEIDRLLADCLRGHGTLRLSEPLEWRRPDGAPCSLRVTLTPIGDGGAGAVLAFNDVTETVAFTARLLYEATHDPLTGLPNRTLLLDRLRQALTQAKRKDSLVALLFVDLDRFKRINDSLGHNWGDHVLKVVAQRLEASVRAGDTVSRWGGDEFIVLLDNVTERNAVASIAGKIVEVLDREIETDDGTSLVASCSIGVGLGPQDSDDAETLLSMADKAMYRGKMEGGGNFTFYAADMNTWSRDRLKMEGALRHALANREFELFFQPQVDIHGNRLVGLESLIRWRKPGAGLVTPATFIPAAEECGVIRSIGEWALHEAAEQVARWSAEGLQPVPLAVNVSARQCSDMGVVEAIRSALACSRIDPGLLKIELTESTTMHNVDFVATLLDSVNRIGVGVAVDDFGTGYSSLSYLKRFPITELKIDKSFVGEIATGGDDAAIVRGTIALAHGLEMTVVAEGVETAAQLEFLAGHHCDVAQGYFFAEPMPASEVRRWLLAPPSQLARGG</sequence>
<dbReference type="PANTHER" id="PTHR44757">
    <property type="entry name" value="DIGUANYLATE CYCLASE DGCP"/>
    <property type="match status" value="1"/>
</dbReference>
<evidence type="ECO:0000313" key="5">
    <source>
        <dbReference type="EMBL" id="MFC5770907.1"/>
    </source>
</evidence>
<dbReference type="PROSITE" id="PS50883">
    <property type="entry name" value="EAL"/>
    <property type="match status" value="1"/>
</dbReference>
<dbReference type="CDD" id="cd01948">
    <property type="entry name" value="EAL"/>
    <property type="match status" value="1"/>
</dbReference>
<feature type="domain" description="PAS" evidence="2">
    <location>
        <begin position="381"/>
        <end position="418"/>
    </location>
</feature>
<dbReference type="InterPro" id="IPR029787">
    <property type="entry name" value="Nucleotide_cyclase"/>
</dbReference>
<reference evidence="6" key="1">
    <citation type="journal article" date="2019" name="Int. J. Syst. Evol. Microbiol.">
        <title>The Global Catalogue of Microorganisms (GCM) 10K type strain sequencing project: providing services to taxonomists for standard genome sequencing and annotation.</title>
        <authorList>
            <consortium name="The Broad Institute Genomics Platform"/>
            <consortium name="The Broad Institute Genome Sequencing Center for Infectious Disease"/>
            <person name="Wu L."/>
            <person name="Ma J."/>
        </authorList>
    </citation>
    <scope>NUCLEOTIDE SEQUENCE [LARGE SCALE GENOMIC DNA]</scope>
    <source>
        <strain evidence="6">SHR3</strain>
    </source>
</reference>
<dbReference type="InterPro" id="IPR001633">
    <property type="entry name" value="EAL_dom"/>
</dbReference>
<name>A0ABW1AUR5_9RHOO</name>
<organism evidence="5 6">
    <name type="scientific">Thauera sinica</name>
    <dbReference type="NCBI Taxonomy" id="2665146"/>
    <lineage>
        <taxon>Bacteria</taxon>
        <taxon>Pseudomonadati</taxon>
        <taxon>Pseudomonadota</taxon>
        <taxon>Betaproteobacteria</taxon>
        <taxon>Rhodocyclales</taxon>
        <taxon>Zoogloeaceae</taxon>
        <taxon>Thauera</taxon>
    </lineage>
</organism>
<dbReference type="SUPFAM" id="SSF55073">
    <property type="entry name" value="Nucleotide cyclase"/>
    <property type="match status" value="1"/>
</dbReference>
<dbReference type="InterPro" id="IPR043128">
    <property type="entry name" value="Rev_trsase/Diguanyl_cyclase"/>
</dbReference>
<evidence type="ECO:0000259" key="4">
    <source>
        <dbReference type="PROSITE" id="PS50887"/>
    </source>
</evidence>
<dbReference type="SMART" id="SM00267">
    <property type="entry name" value="GGDEF"/>
    <property type="match status" value="1"/>
</dbReference>
<dbReference type="InterPro" id="IPR000160">
    <property type="entry name" value="GGDEF_dom"/>
</dbReference>
<dbReference type="Pfam" id="PF00990">
    <property type="entry name" value="GGDEF"/>
    <property type="match status" value="1"/>
</dbReference>